<sequence>MAAQSTNFPYLGSPKRSLLNPLKSKTRWLGAVAIAVSIGLTPALPMLGSSSALYGATSLNELISLRDELLYTLENPPESAGNSRQLMSLFPNHRREPSQQIIEQLRHVEVQIMIEQRANDNWKQAISLANQAVDIGKSSQISWETRQQMATFWQRAIANLQEIPQDSFLSRQATAKIAEYQENYNRLKFQLRNAQSEILEEIRVRSGLSRNATISVCNLNRHCASLRGSQTPASPASLIKVPVAIALLHKAAEEQVSFDKEIYVEGGNFTEDASSIRARQSYSLQMLMAQMIDHSSNIATNQLIDYLSADYINKLLERHGYQKTRVQFKLMGDRIMPFRPGRGRNSMTSDELTEMMVEIYNYEHPHSELLIDALGHQYDREIGYQALQGLKAQWLGEKTGQNSRVIGTTLAASIDGERYIITITDNSAGNIPQVRRAIAGIAEHIIMRGQL</sequence>
<reference evidence="3 4" key="1">
    <citation type="submission" date="2014-02" db="EMBL/GenBank/DDBJ databases">
        <authorList>
            <person name="Genoscope - CEA"/>
        </authorList>
    </citation>
    <scope>NUCLEOTIDE SEQUENCE [LARGE SCALE GENOMIC DNA]</scope>
    <source>
        <strain evidence="3 4">PCC 8005</strain>
    </source>
</reference>
<gene>
    <name evidence="3" type="ORF">ARTHRO_40207</name>
</gene>
<keyword evidence="4" id="KW-1185">Reference proteome</keyword>
<dbReference type="Proteomes" id="UP000032946">
    <property type="component" value="Chromosome"/>
</dbReference>
<protein>
    <recommendedName>
        <fullName evidence="2">Beta-lactamase class A catalytic domain-containing protein</fullName>
    </recommendedName>
</protein>
<evidence type="ECO:0000259" key="2">
    <source>
        <dbReference type="Pfam" id="PF13354"/>
    </source>
</evidence>
<dbReference type="GO" id="GO:0008800">
    <property type="term" value="F:beta-lactamase activity"/>
    <property type="evidence" value="ECO:0007669"/>
    <property type="project" value="InterPro"/>
</dbReference>
<proteinExistence type="predicted"/>
<dbReference type="InterPro" id="IPR012338">
    <property type="entry name" value="Beta-lactam/transpept-like"/>
</dbReference>
<dbReference type="InterPro" id="IPR000871">
    <property type="entry name" value="Beta-lactam_class-A"/>
</dbReference>
<dbReference type="PANTHER" id="PTHR35333:SF3">
    <property type="entry name" value="BETA-LACTAMASE-TYPE TRANSPEPTIDASE FOLD CONTAINING PROTEIN"/>
    <property type="match status" value="1"/>
</dbReference>
<dbReference type="EMBL" id="FO818640">
    <property type="protein sequence ID" value="CDM95801.1"/>
    <property type="molecule type" value="Genomic_DNA"/>
</dbReference>
<evidence type="ECO:0000313" key="4">
    <source>
        <dbReference type="Proteomes" id="UP000032946"/>
    </source>
</evidence>
<accession>A0A9P1NZE9</accession>
<dbReference type="AlphaFoldDB" id="A0A9P1NZE9"/>
<dbReference type="SUPFAM" id="SSF56601">
    <property type="entry name" value="beta-lactamase/transpeptidase-like"/>
    <property type="match status" value="1"/>
</dbReference>
<keyword evidence="1" id="KW-0175">Coiled coil</keyword>
<feature type="domain" description="Beta-lactamase class A catalytic" evidence="2">
    <location>
        <begin position="228"/>
        <end position="423"/>
    </location>
</feature>
<dbReference type="GO" id="GO:0046677">
    <property type="term" value="P:response to antibiotic"/>
    <property type="evidence" value="ECO:0007669"/>
    <property type="project" value="InterPro"/>
</dbReference>
<dbReference type="GO" id="GO:0030655">
    <property type="term" value="P:beta-lactam antibiotic catabolic process"/>
    <property type="evidence" value="ECO:0007669"/>
    <property type="project" value="InterPro"/>
</dbReference>
<dbReference type="Gene3D" id="3.40.710.10">
    <property type="entry name" value="DD-peptidase/beta-lactamase superfamily"/>
    <property type="match status" value="1"/>
</dbReference>
<evidence type="ECO:0000256" key="1">
    <source>
        <dbReference type="SAM" id="Coils"/>
    </source>
</evidence>
<dbReference type="RefSeq" id="WP_008048644.1">
    <property type="nucleotide sequence ID" value="NZ_FO818640.1"/>
</dbReference>
<name>A0A9P1NZE9_9CYAN</name>
<evidence type="ECO:0000313" key="3">
    <source>
        <dbReference type="EMBL" id="CDM95801.1"/>
    </source>
</evidence>
<feature type="coiled-coil region" evidence="1">
    <location>
        <begin position="170"/>
        <end position="197"/>
    </location>
</feature>
<dbReference type="InterPro" id="IPR045155">
    <property type="entry name" value="Beta-lactam_cat"/>
</dbReference>
<dbReference type="PANTHER" id="PTHR35333">
    <property type="entry name" value="BETA-LACTAMASE"/>
    <property type="match status" value="1"/>
</dbReference>
<dbReference type="Pfam" id="PF13354">
    <property type="entry name" value="Beta-lactamase2"/>
    <property type="match status" value="1"/>
</dbReference>
<organism evidence="3 4">
    <name type="scientific">Limnospira indica PCC 8005</name>
    <dbReference type="NCBI Taxonomy" id="376219"/>
    <lineage>
        <taxon>Bacteria</taxon>
        <taxon>Bacillati</taxon>
        <taxon>Cyanobacteriota</taxon>
        <taxon>Cyanophyceae</taxon>
        <taxon>Oscillatoriophycideae</taxon>
        <taxon>Oscillatoriales</taxon>
        <taxon>Sirenicapillariaceae</taxon>
        <taxon>Limnospira</taxon>
    </lineage>
</organism>